<proteinExistence type="predicted"/>
<reference evidence="2 3" key="1">
    <citation type="submission" date="2023-09" db="EMBL/GenBank/DDBJ databases">
        <title>Multi-omics analysis of a traditional fermented food reveals byproduct-associated fungal strains for waste-to-food upcycling.</title>
        <authorList>
            <consortium name="Lawrence Berkeley National Laboratory"/>
            <person name="Rekdal V.M."/>
            <person name="Villalobos-Escobedo J.M."/>
            <person name="Rodriguez-Valeron N."/>
            <person name="Garcia M.O."/>
            <person name="Vasquez D.P."/>
            <person name="Damayanti I."/>
            <person name="Sorensen P.M."/>
            <person name="Baidoo E.E."/>
            <person name="De Carvalho A.C."/>
            <person name="Riley R."/>
            <person name="Lipzen A."/>
            <person name="He G."/>
            <person name="Yan M."/>
            <person name="Haridas S."/>
            <person name="Daum C."/>
            <person name="Yoshinaga Y."/>
            <person name="Ng V."/>
            <person name="Grigoriev I.V."/>
            <person name="Munk R."/>
            <person name="Nuraida L."/>
            <person name="Wijaya C.H."/>
            <person name="Morales P.-C."/>
            <person name="Keasling J.D."/>
        </authorList>
    </citation>
    <scope>NUCLEOTIDE SEQUENCE [LARGE SCALE GENOMIC DNA]</scope>
    <source>
        <strain evidence="2 3">FGSC 2613</strain>
    </source>
</reference>
<sequence>MDSGFGRVTSHLVSVKVTRAWIGGARGWRAGATAVELPGPRTRTNQGRLSRRGVVHDPDEKQVCPVMCVTEVRSRTRGDRLKARSWPLRAHEGLVVLGQDVFLAETSWYGFGSEVGGGRQRVRHGHQTGQAPHQEKLLGK</sequence>
<name>A0ABR3DFE0_NEUIN</name>
<dbReference type="EMBL" id="JAVLET010000003">
    <property type="protein sequence ID" value="KAL0471397.1"/>
    <property type="molecule type" value="Genomic_DNA"/>
</dbReference>
<evidence type="ECO:0000256" key="1">
    <source>
        <dbReference type="SAM" id="MobiDB-lite"/>
    </source>
</evidence>
<dbReference type="Proteomes" id="UP001451303">
    <property type="component" value="Unassembled WGS sequence"/>
</dbReference>
<evidence type="ECO:0000313" key="2">
    <source>
        <dbReference type="EMBL" id="KAL0471397.1"/>
    </source>
</evidence>
<comment type="caution">
    <text evidence="2">The sequence shown here is derived from an EMBL/GenBank/DDBJ whole genome shotgun (WGS) entry which is preliminary data.</text>
</comment>
<evidence type="ECO:0000313" key="3">
    <source>
        <dbReference type="Proteomes" id="UP001451303"/>
    </source>
</evidence>
<gene>
    <name evidence="2" type="ORF">QR685DRAFT_570202</name>
</gene>
<feature type="region of interest" description="Disordered" evidence="1">
    <location>
        <begin position="119"/>
        <end position="140"/>
    </location>
</feature>
<organism evidence="2 3">
    <name type="scientific">Neurospora intermedia</name>
    <dbReference type="NCBI Taxonomy" id="5142"/>
    <lineage>
        <taxon>Eukaryota</taxon>
        <taxon>Fungi</taxon>
        <taxon>Dikarya</taxon>
        <taxon>Ascomycota</taxon>
        <taxon>Pezizomycotina</taxon>
        <taxon>Sordariomycetes</taxon>
        <taxon>Sordariomycetidae</taxon>
        <taxon>Sordariales</taxon>
        <taxon>Sordariaceae</taxon>
        <taxon>Neurospora</taxon>
    </lineage>
</organism>
<accession>A0ABR3DFE0</accession>
<protein>
    <submittedName>
        <fullName evidence="2">Uncharacterized protein</fullName>
    </submittedName>
</protein>
<keyword evidence="3" id="KW-1185">Reference proteome</keyword>